<comment type="caution">
    <text evidence="2">The sequence shown here is derived from an EMBL/GenBank/DDBJ whole genome shotgun (WGS) entry which is preliminary data.</text>
</comment>
<name>A0AAE0XX73_9GAST</name>
<evidence type="ECO:0000313" key="2">
    <source>
        <dbReference type="EMBL" id="KAK3723072.1"/>
    </source>
</evidence>
<sequence>MLTKYKEGITREKPPAQGGLQNIKRLKGSPVQWASRRSKSVGFYSPPPRASRALIRPFLLSALENAALTCHSVSNALSRFNPTVLLDLGVENHEKFQSILQC</sequence>
<feature type="compositionally biased region" description="Basic and acidic residues" evidence="1">
    <location>
        <begin position="1"/>
        <end position="14"/>
    </location>
</feature>
<evidence type="ECO:0000256" key="1">
    <source>
        <dbReference type="SAM" id="MobiDB-lite"/>
    </source>
</evidence>
<organism evidence="2 3">
    <name type="scientific">Elysia crispata</name>
    <name type="common">lettuce slug</name>
    <dbReference type="NCBI Taxonomy" id="231223"/>
    <lineage>
        <taxon>Eukaryota</taxon>
        <taxon>Metazoa</taxon>
        <taxon>Spiralia</taxon>
        <taxon>Lophotrochozoa</taxon>
        <taxon>Mollusca</taxon>
        <taxon>Gastropoda</taxon>
        <taxon>Heterobranchia</taxon>
        <taxon>Euthyneura</taxon>
        <taxon>Panpulmonata</taxon>
        <taxon>Sacoglossa</taxon>
        <taxon>Placobranchoidea</taxon>
        <taxon>Plakobranchidae</taxon>
        <taxon>Elysia</taxon>
    </lineage>
</organism>
<feature type="region of interest" description="Disordered" evidence="1">
    <location>
        <begin position="1"/>
        <end position="22"/>
    </location>
</feature>
<accession>A0AAE0XX73</accession>
<gene>
    <name evidence="2" type="ORF">RRG08_037266</name>
</gene>
<dbReference type="EMBL" id="JAWDGP010007367">
    <property type="protein sequence ID" value="KAK3723072.1"/>
    <property type="molecule type" value="Genomic_DNA"/>
</dbReference>
<proteinExistence type="predicted"/>
<evidence type="ECO:0000313" key="3">
    <source>
        <dbReference type="Proteomes" id="UP001283361"/>
    </source>
</evidence>
<protein>
    <submittedName>
        <fullName evidence="2">Uncharacterized protein</fullName>
    </submittedName>
</protein>
<keyword evidence="3" id="KW-1185">Reference proteome</keyword>
<dbReference type="Proteomes" id="UP001283361">
    <property type="component" value="Unassembled WGS sequence"/>
</dbReference>
<reference evidence="2" key="1">
    <citation type="journal article" date="2023" name="G3 (Bethesda)">
        <title>A reference genome for the long-term kleptoplast-retaining sea slug Elysia crispata morphotype clarki.</title>
        <authorList>
            <person name="Eastman K.E."/>
            <person name="Pendleton A.L."/>
            <person name="Shaikh M.A."/>
            <person name="Suttiyut T."/>
            <person name="Ogas R."/>
            <person name="Tomko P."/>
            <person name="Gavelis G."/>
            <person name="Widhalm J.R."/>
            <person name="Wisecaver J.H."/>
        </authorList>
    </citation>
    <scope>NUCLEOTIDE SEQUENCE</scope>
    <source>
        <strain evidence="2">ECLA1</strain>
    </source>
</reference>
<dbReference type="AlphaFoldDB" id="A0AAE0XX73"/>